<evidence type="ECO:0000256" key="3">
    <source>
        <dbReference type="ARBA" id="ARBA00022692"/>
    </source>
</evidence>
<dbReference type="PANTHER" id="PTHR30572">
    <property type="entry name" value="MEMBRANE COMPONENT OF TRANSPORTER-RELATED"/>
    <property type="match status" value="1"/>
</dbReference>
<reference evidence="11" key="1">
    <citation type="journal article" date="2019" name="Int. J. Syst. Evol. Microbiol.">
        <title>The Global Catalogue of Microorganisms (GCM) 10K type strain sequencing project: providing services to taxonomists for standard genome sequencing and annotation.</title>
        <authorList>
            <consortium name="The Broad Institute Genomics Platform"/>
            <consortium name="The Broad Institute Genome Sequencing Center for Infectious Disease"/>
            <person name="Wu L."/>
            <person name="Ma J."/>
        </authorList>
    </citation>
    <scope>NUCLEOTIDE SEQUENCE [LARGE SCALE GENOMIC DNA]</scope>
    <source>
        <strain evidence="11">JCM 10083</strain>
    </source>
</reference>
<dbReference type="EMBL" id="JBHTEE010000001">
    <property type="protein sequence ID" value="MFC7606358.1"/>
    <property type="molecule type" value="Genomic_DNA"/>
</dbReference>
<comment type="subcellular location">
    <subcellularLocation>
        <location evidence="1">Cell membrane</location>
        <topology evidence="1">Multi-pass membrane protein</topology>
    </subcellularLocation>
</comment>
<keyword evidence="11" id="KW-1185">Reference proteome</keyword>
<accession>A0ABW2TE39</accession>
<organism evidence="10 11">
    <name type="scientific">Streptosporangium amethystogenes subsp. fukuiense</name>
    <dbReference type="NCBI Taxonomy" id="698418"/>
    <lineage>
        <taxon>Bacteria</taxon>
        <taxon>Bacillati</taxon>
        <taxon>Actinomycetota</taxon>
        <taxon>Actinomycetes</taxon>
        <taxon>Streptosporangiales</taxon>
        <taxon>Streptosporangiaceae</taxon>
        <taxon>Streptosporangium</taxon>
    </lineage>
</organism>
<evidence type="ECO:0000313" key="10">
    <source>
        <dbReference type="EMBL" id="MFC7606358.1"/>
    </source>
</evidence>
<feature type="transmembrane region" description="Helical" evidence="8">
    <location>
        <begin position="21"/>
        <end position="44"/>
    </location>
</feature>
<evidence type="ECO:0000256" key="4">
    <source>
        <dbReference type="ARBA" id="ARBA00022989"/>
    </source>
</evidence>
<proteinExistence type="inferred from homology"/>
<feature type="region of interest" description="Disordered" evidence="7">
    <location>
        <begin position="247"/>
        <end position="266"/>
    </location>
</feature>
<dbReference type="Pfam" id="PF02687">
    <property type="entry name" value="FtsX"/>
    <property type="match status" value="1"/>
</dbReference>
<dbReference type="InterPro" id="IPR003838">
    <property type="entry name" value="ABC3_permease_C"/>
</dbReference>
<keyword evidence="3 8" id="KW-0812">Transmembrane</keyword>
<feature type="transmembrane region" description="Helical" evidence="8">
    <location>
        <begin position="416"/>
        <end position="435"/>
    </location>
</feature>
<feature type="transmembrane region" description="Helical" evidence="8">
    <location>
        <begin position="735"/>
        <end position="760"/>
    </location>
</feature>
<gene>
    <name evidence="10" type="ORF">ACFQVD_40285</name>
</gene>
<feature type="transmembrane region" description="Helical" evidence="8">
    <location>
        <begin position="441"/>
        <end position="461"/>
    </location>
</feature>
<keyword evidence="4 8" id="KW-1133">Transmembrane helix</keyword>
<evidence type="ECO:0000256" key="1">
    <source>
        <dbReference type="ARBA" id="ARBA00004651"/>
    </source>
</evidence>
<evidence type="ECO:0000256" key="5">
    <source>
        <dbReference type="ARBA" id="ARBA00023136"/>
    </source>
</evidence>
<feature type="region of interest" description="Disordered" evidence="7">
    <location>
        <begin position="72"/>
        <end position="93"/>
    </location>
</feature>
<evidence type="ECO:0000313" key="11">
    <source>
        <dbReference type="Proteomes" id="UP001596514"/>
    </source>
</evidence>
<feature type="transmembrane region" description="Helical" evidence="8">
    <location>
        <begin position="781"/>
        <end position="804"/>
    </location>
</feature>
<keyword evidence="5 8" id="KW-0472">Membrane</keyword>
<comment type="similarity">
    <text evidence="6">Belongs to the ABC-4 integral membrane protein family.</text>
</comment>
<protein>
    <submittedName>
        <fullName evidence="10">FtsX-like permease family protein</fullName>
    </submittedName>
</protein>
<feature type="transmembrane region" description="Helical" evidence="8">
    <location>
        <begin position="841"/>
        <end position="863"/>
    </location>
</feature>
<feature type="transmembrane region" description="Helical" evidence="8">
    <location>
        <begin position="274"/>
        <end position="300"/>
    </location>
</feature>
<keyword evidence="2" id="KW-1003">Cell membrane</keyword>
<dbReference type="Proteomes" id="UP001596514">
    <property type="component" value="Unassembled WGS sequence"/>
</dbReference>
<dbReference type="PANTHER" id="PTHR30572:SF4">
    <property type="entry name" value="ABC TRANSPORTER PERMEASE YTRF"/>
    <property type="match status" value="1"/>
</dbReference>
<feature type="transmembrane region" description="Helical" evidence="8">
    <location>
        <begin position="490"/>
        <end position="511"/>
    </location>
</feature>
<feature type="domain" description="ABC3 transporter permease C-terminal" evidence="9">
    <location>
        <begin position="283"/>
        <end position="397"/>
    </location>
</feature>
<evidence type="ECO:0000256" key="8">
    <source>
        <dbReference type="SAM" id="Phobius"/>
    </source>
</evidence>
<name>A0ABW2TE39_9ACTN</name>
<dbReference type="RefSeq" id="WP_343969935.1">
    <property type="nucleotide sequence ID" value="NZ_BAAAGK010000081.1"/>
</dbReference>
<evidence type="ECO:0000256" key="2">
    <source>
        <dbReference type="ARBA" id="ARBA00022475"/>
    </source>
</evidence>
<evidence type="ECO:0000259" key="9">
    <source>
        <dbReference type="Pfam" id="PF02687"/>
    </source>
</evidence>
<feature type="transmembrane region" description="Helical" evidence="8">
    <location>
        <begin position="320"/>
        <end position="347"/>
    </location>
</feature>
<comment type="caution">
    <text evidence="10">The sequence shown here is derived from an EMBL/GenBank/DDBJ whole genome shotgun (WGS) entry which is preliminary data.</text>
</comment>
<feature type="compositionally biased region" description="Basic and acidic residues" evidence="7">
    <location>
        <begin position="83"/>
        <end position="93"/>
    </location>
</feature>
<sequence>MSALLAALRISRRSIIRAKARSALIIVMIGLPVLAVTAVLTFSATENLRPEERLTMDLGAADAKLTDTGAAGPIRQDATGYDWRPRKDGGSPRSRAEILALAGPGSRIIPMNSGSAEYWTGTAYGFAQVLEVDLRDPMAGAMFPLVRGGYPQAADEVVVTDSMEPAVGSTLRYTRDDVPKRVVGTVVSQPGNRRRAIIGLPGSLNPGSGVTDAERSWLLDAPAPVTWTETRRFNQAGVTVLSRAVLENPPPVGGGPDQAVEEPGTRSTITRSGVLAAVSGVTLAVLEVVLLAGPAFAVGLRRRRRELALITAQGGSARHLRLVVLADGLTLGLAAAVLGAALGIAVARGIVAWAGIWPAGGLGAFEIPFGQIVLVAALAVVSGVAAAVVPAVQAARADAVAALAGRRVEARDRTGWPLLGLVLLAAGAGAMVYGVRSTDAVVLFGAVLGLLGLVMVTPWLIRRIGGLAGGFPLPLRLAVRDASRNRGRTAPAVVAVLAAAAAFSTVAVGVASSERASEEYYRPAYPTGTTAIHGDDVTEESWKEIRQIVDRTLPGVPLVETYRPIDAKGRTVDFRARDGKCSRCMTSTGPLNEIPVGGPDLLRLLLGRTDRAAEAALAEGKAVVFNPKAIRDGRLRLRTWTRGSDQEKEQVLTVPAVLVTVPGPFNVRGVLPVAAITRAGFIPKLSHLLVDPAVASLTPEQEQRLSGPVRAVTPNVAVETERGVRRNRADRVTGIMWVMAGLASLVVLGGTLTASGLAAADARPDLDTLSAVGARPLTRRLVAAGQATVVAGFGVPLGLLAGLVPGLALASQVSLRRDAEREIALNGVPFEKLGVILSVPWQTLLVVGIGLPLLAALIAMASARTRVTPTRRLG</sequence>
<evidence type="ECO:0000256" key="6">
    <source>
        <dbReference type="ARBA" id="ARBA00038076"/>
    </source>
</evidence>
<evidence type="ECO:0000256" key="7">
    <source>
        <dbReference type="SAM" id="MobiDB-lite"/>
    </source>
</evidence>
<dbReference type="InterPro" id="IPR050250">
    <property type="entry name" value="Macrolide_Exporter_MacB"/>
</dbReference>
<feature type="transmembrane region" description="Helical" evidence="8">
    <location>
        <begin position="367"/>
        <end position="395"/>
    </location>
</feature>